<name>A0A820H0M0_9BILA</name>
<keyword evidence="2" id="KW-1185">Reference proteome</keyword>
<organism evidence="1 2">
    <name type="scientific">Rotaria magnacalcarata</name>
    <dbReference type="NCBI Taxonomy" id="392030"/>
    <lineage>
        <taxon>Eukaryota</taxon>
        <taxon>Metazoa</taxon>
        <taxon>Spiralia</taxon>
        <taxon>Gnathifera</taxon>
        <taxon>Rotifera</taxon>
        <taxon>Eurotatoria</taxon>
        <taxon>Bdelloidea</taxon>
        <taxon>Philodinida</taxon>
        <taxon>Philodinidae</taxon>
        <taxon>Rotaria</taxon>
    </lineage>
</organism>
<dbReference type="Proteomes" id="UP000663866">
    <property type="component" value="Unassembled WGS sequence"/>
</dbReference>
<protein>
    <submittedName>
        <fullName evidence="1">Uncharacterized protein</fullName>
    </submittedName>
</protein>
<gene>
    <name evidence="1" type="ORF">OVN521_LOCUS30821</name>
</gene>
<feature type="non-terminal residue" evidence="1">
    <location>
        <position position="1"/>
    </location>
</feature>
<dbReference type="EMBL" id="CAJOBG010012284">
    <property type="protein sequence ID" value="CAF4288223.1"/>
    <property type="molecule type" value="Genomic_DNA"/>
</dbReference>
<dbReference type="AlphaFoldDB" id="A0A820H0M0"/>
<evidence type="ECO:0000313" key="2">
    <source>
        <dbReference type="Proteomes" id="UP000663866"/>
    </source>
</evidence>
<reference evidence="1" key="1">
    <citation type="submission" date="2021-02" db="EMBL/GenBank/DDBJ databases">
        <authorList>
            <person name="Nowell W R."/>
        </authorList>
    </citation>
    <scope>NUCLEOTIDE SEQUENCE</scope>
</reference>
<accession>A0A820H0M0</accession>
<evidence type="ECO:0000313" key="1">
    <source>
        <dbReference type="EMBL" id="CAF4288223.1"/>
    </source>
</evidence>
<proteinExistence type="predicted"/>
<comment type="caution">
    <text evidence="1">The sequence shown here is derived from an EMBL/GenBank/DDBJ whole genome shotgun (WGS) entry which is preliminary data.</text>
</comment>
<sequence length="55" mass="6534">STIAMDVPLRPQEVHDLVNRVGRLITSYAQEFLPDDIYIYSKCRHHHQQQIQQMN</sequence>